<dbReference type="OrthoDB" id="10454895at2759"/>
<reference evidence="1 2" key="1">
    <citation type="journal article" date="2018" name="Sci. Rep.">
        <title>Genomic signatures of local adaptation to the degree of environmental predictability in rotifers.</title>
        <authorList>
            <person name="Franch-Gras L."/>
            <person name="Hahn C."/>
            <person name="Garcia-Roger E.M."/>
            <person name="Carmona M.J."/>
            <person name="Serra M."/>
            <person name="Gomez A."/>
        </authorList>
    </citation>
    <scope>NUCLEOTIDE SEQUENCE [LARGE SCALE GENOMIC DNA]</scope>
    <source>
        <strain evidence="1">HYR1</strain>
    </source>
</reference>
<dbReference type="Proteomes" id="UP000276133">
    <property type="component" value="Unassembled WGS sequence"/>
</dbReference>
<protein>
    <submittedName>
        <fullName evidence="1">Uncharacterized protein</fullName>
    </submittedName>
</protein>
<accession>A0A3M7QC17</accession>
<sequence length="128" mass="14705">MIETNLDKILFVCTEISSLSYAAKYSIQKLNFFLFVLYLTAGLMSKLNEYSTETSNPVSELPNEYPNNIGQPTLWVNPFITRFKAPTTTIRVFTTVTTTRRTLKPLAKSILLDKITGKIKDYNELDYY</sequence>
<comment type="caution">
    <text evidence="1">The sequence shown here is derived from an EMBL/GenBank/DDBJ whole genome shotgun (WGS) entry which is preliminary data.</text>
</comment>
<keyword evidence="2" id="KW-1185">Reference proteome</keyword>
<proteinExistence type="predicted"/>
<dbReference type="AlphaFoldDB" id="A0A3M7QC17"/>
<organism evidence="1 2">
    <name type="scientific">Brachionus plicatilis</name>
    <name type="common">Marine rotifer</name>
    <name type="synonym">Brachionus muelleri</name>
    <dbReference type="NCBI Taxonomy" id="10195"/>
    <lineage>
        <taxon>Eukaryota</taxon>
        <taxon>Metazoa</taxon>
        <taxon>Spiralia</taxon>
        <taxon>Gnathifera</taxon>
        <taxon>Rotifera</taxon>
        <taxon>Eurotatoria</taxon>
        <taxon>Monogononta</taxon>
        <taxon>Pseudotrocha</taxon>
        <taxon>Ploima</taxon>
        <taxon>Brachionidae</taxon>
        <taxon>Brachionus</taxon>
    </lineage>
</organism>
<gene>
    <name evidence="1" type="ORF">BpHYR1_037147</name>
</gene>
<name>A0A3M7QC17_BRAPC</name>
<evidence type="ECO:0000313" key="1">
    <source>
        <dbReference type="EMBL" id="RNA08714.1"/>
    </source>
</evidence>
<evidence type="ECO:0000313" key="2">
    <source>
        <dbReference type="Proteomes" id="UP000276133"/>
    </source>
</evidence>
<dbReference type="EMBL" id="REGN01006651">
    <property type="protein sequence ID" value="RNA08714.1"/>
    <property type="molecule type" value="Genomic_DNA"/>
</dbReference>